<dbReference type="GO" id="GO:0098703">
    <property type="term" value="P:calcium ion import across plasma membrane"/>
    <property type="evidence" value="ECO:0007669"/>
    <property type="project" value="InterPro"/>
</dbReference>
<dbReference type="AlphaFoldDB" id="A0A060T451"/>
<reference evidence="2" key="1">
    <citation type="submission" date="2014-02" db="EMBL/GenBank/DDBJ databases">
        <authorList>
            <person name="Genoscope - CEA"/>
        </authorList>
    </citation>
    <scope>NUCLEOTIDE SEQUENCE</scope>
    <source>
        <strain evidence="2">LS3</strain>
    </source>
</reference>
<dbReference type="EMBL" id="HG937693">
    <property type="protein sequence ID" value="CDP35584.1"/>
    <property type="molecule type" value="Genomic_DNA"/>
</dbReference>
<reference evidence="2" key="2">
    <citation type="submission" date="2014-06" db="EMBL/GenBank/DDBJ databases">
        <title>The complete genome of Blastobotrys (Arxula) adeninivorans LS3 - a yeast of biotechnological interest.</title>
        <authorList>
            <person name="Kunze G."/>
            <person name="Gaillardin C."/>
            <person name="Czernicka M."/>
            <person name="Durrens P."/>
            <person name="Martin T."/>
            <person name="Boer E."/>
            <person name="Gabaldon T."/>
            <person name="Cruz J."/>
            <person name="Talla E."/>
            <person name="Marck C."/>
            <person name="Goffeau A."/>
            <person name="Barbe V."/>
            <person name="Baret P."/>
            <person name="Baronian K."/>
            <person name="Beier S."/>
            <person name="Bleykasten C."/>
            <person name="Bode R."/>
            <person name="Casaregola S."/>
            <person name="Despons L."/>
            <person name="Fairhead C."/>
            <person name="Giersberg M."/>
            <person name="Gierski P."/>
            <person name="Hahnel U."/>
            <person name="Hartmann A."/>
            <person name="Jankowska D."/>
            <person name="Jubin C."/>
            <person name="Jung P."/>
            <person name="Lafontaine I."/>
            <person name="Leh-Louis V."/>
            <person name="Lemaire M."/>
            <person name="Marcet-Houben M."/>
            <person name="Mascher M."/>
            <person name="Morel G."/>
            <person name="Richard G.-F."/>
            <person name="Riechen J."/>
            <person name="Sacerdot C."/>
            <person name="Sarkar A."/>
            <person name="Savel G."/>
            <person name="Schacherer J."/>
            <person name="Sherman D."/>
            <person name="Straub M.-L."/>
            <person name="Stein N."/>
            <person name="Thierry A."/>
            <person name="Trautwein-Schult A."/>
            <person name="Westhof E."/>
            <person name="Worch S."/>
            <person name="Dujon B."/>
            <person name="Souciet J.-L."/>
            <person name="Wincker P."/>
            <person name="Scholz U."/>
            <person name="Neuveglise N."/>
        </authorList>
    </citation>
    <scope>NUCLEOTIDE SEQUENCE</scope>
    <source>
        <strain evidence="2">LS3</strain>
    </source>
</reference>
<protein>
    <submittedName>
        <fullName evidence="2">ARAD1C38874p</fullName>
    </submittedName>
</protein>
<gene>
    <name evidence="2" type="ORF">GNLVRS02_ARAD1C38874g</name>
</gene>
<dbReference type="InterPro" id="IPR024338">
    <property type="entry name" value="MID1/Yam8"/>
</dbReference>
<sequence>MRLYLCTILLVLVWPSLALAFDLDPFLVAGFEFVENLQSVNFWKREPRKESESSLSNDKGIEVDLLLPTKAKDFTPSATTTPIQQATPIRFTLQAGETHRYELSGIPSHQNQTLFVTLNVCGEPSADNGAPLDGADLRLEVASSNQTGSPMLGTQAFFGFANVTARDMNSSVAYADITAPNVSNIHGQWTYELGMSTKGPIHGASLAPNLYLVDTDFANALFVTGNFSKFSNGSLPNVHAYDIHIYERDSQFAQRLGNSYCAISTGPALLNTNNANVSTTIRGFGEVPKGQFYVRALNKSTDYVAFLTEPNYGIEGGLTFKPVNFTTKTGTNCQVIYDLEFCSGVAYAAPGNASSFTEVQLRKFYDDMAKERYVNFSKSLDNVACNASMEKRYSPQSNCDDCAEAYKNWLCAITIPRCTDWTKQASYLFERPANTSRNPVINDIVRPGRYKEILPCSDLCYKIVQTCDSQFGFKCPTDEKWLSLSYGEHSDNGDVSCSYPGAIYYKSKALRLVPSLALVALTSLTVLL</sequence>
<name>A0A060T451_BLAAD</name>
<dbReference type="Pfam" id="PF12929">
    <property type="entry name" value="Mid1"/>
    <property type="match status" value="1"/>
</dbReference>
<dbReference type="PhylomeDB" id="A0A060T451"/>
<keyword evidence="1" id="KW-0732">Signal</keyword>
<evidence type="ECO:0000256" key="1">
    <source>
        <dbReference type="SAM" id="SignalP"/>
    </source>
</evidence>
<dbReference type="PANTHER" id="PTHR39142">
    <property type="entry name" value="MID1P"/>
    <property type="match status" value="1"/>
</dbReference>
<proteinExistence type="predicted"/>
<accession>A0A060T451</accession>
<dbReference type="PANTHER" id="PTHR39142:SF1">
    <property type="entry name" value="AEL197CP"/>
    <property type="match status" value="1"/>
</dbReference>
<dbReference type="GO" id="GO:0005262">
    <property type="term" value="F:calcium channel activity"/>
    <property type="evidence" value="ECO:0007669"/>
    <property type="project" value="InterPro"/>
</dbReference>
<feature type="signal peptide" evidence="1">
    <location>
        <begin position="1"/>
        <end position="20"/>
    </location>
</feature>
<evidence type="ECO:0000313" key="2">
    <source>
        <dbReference type="EMBL" id="CDP35584.1"/>
    </source>
</evidence>
<feature type="chain" id="PRO_5001591896" evidence="1">
    <location>
        <begin position="21"/>
        <end position="528"/>
    </location>
</feature>
<organism evidence="2">
    <name type="scientific">Blastobotrys adeninivorans</name>
    <name type="common">Yeast</name>
    <name type="synonym">Arxula adeninivorans</name>
    <dbReference type="NCBI Taxonomy" id="409370"/>
    <lineage>
        <taxon>Eukaryota</taxon>
        <taxon>Fungi</taxon>
        <taxon>Dikarya</taxon>
        <taxon>Ascomycota</taxon>
        <taxon>Saccharomycotina</taxon>
        <taxon>Dipodascomycetes</taxon>
        <taxon>Dipodascales</taxon>
        <taxon>Trichomonascaceae</taxon>
        <taxon>Blastobotrys</taxon>
    </lineage>
</organism>